<evidence type="ECO:0000313" key="1">
    <source>
        <dbReference type="EMBL" id="UUY52582.1"/>
    </source>
</evidence>
<reference evidence="1" key="1">
    <citation type="submission" date="2022-08" db="EMBL/GenBank/DDBJ databases">
        <authorList>
            <person name="Tian L."/>
        </authorList>
    </citation>
    <scope>NUCLEOTIDE SEQUENCE</scope>
    <source>
        <strain evidence="1">CM253</strain>
        <plasmid evidence="1">psa3239</plasmid>
    </source>
</reference>
<geneLocation type="plasmid" evidence="1 2">
    <name>psa3239</name>
</geneLocation>
<protein>
    <submittedName>
        <fullName evidence="1">Uncharacterized protein</fullName>
    </submittedName>
</protein>
<name>A0ABY5Q7Z9_9ACTN</name>
<dbReference type="EMBL" id="CP102516">
    <property type="protein sequence ID" value="UUY52582.1"/>
    <property type="molecule type" value="Genomic_DNA"/>
</dbReference>
<dbReference type="Proteomes" id="UP001057738">
    <property type="component" value="Plasmid psa3239"/>
</dbReference>
<accession>A0ABY5Q7Z9</accession>
<keyword evidence="2" id="KW-1185">Reference proteome</keyword>
<keyword evidence="1" id="KW-0614">Plasmid</keyword>
<proteinExistence type="predicted"/>
<dbReference type="GeneID" id="95578865"/>
<sequence length="149" mass="16540">MRRTRPGRAAPWSRAWAAGWGARLSRWFLPTYLTGRVGGRGRQVLVPRLLLYPLLAWWSLLHRIGTPAGVEAGRRMCLHPRSRALAALAAATWLPSGDLHHYAHSPAHPGLRWDDLPVLELHLPAPHFTPAALFAGQASVVRRHRAAPT</sequence>
<evidence type="ECO:0000313" key="2">
    <source>
        <dbReference type="Proteomes" id="UP001057738"/>
    </source>
</evidence>
<organism evidence="1 2">
    <name type="scientific">Streptomyces yangpuensis</name>
    <dbReference type="NCBI Taxonomy" id="1648182"/>
    <lineage>
        <taxon>Bacteria</taxon>
        <taxon>Bacillati</taxon>
        <taxon>Actinomycetota</taxon>
        <taxon>Actinomycetes</taxon>
        <taxon>Kitasatosporales</taxon>
        <taxon>Streptomycetaceae</taxon>
        <taxon>Streptomyces</taxon>
    </lineage>
</organism>
<dbReference type="RefSeq" id="WP_257858306.1">
    <property type="nucleotide sequence ID" value="NZ_CP102516.1"/>
</dbReference>
<gene>
    <name evidence="1" type="ORF">NRK68_35590</name>
</gene>